<keyword evidence="1" id="KW-0805">Transcription regulation</keyword>
<keyword evidence="8" id="KW-1185">Reference proteome</keyword>
<dbReference type="PROSITE" id="PS50932">
    <property type="entry name" value="HTH_LACI_2"/>
    <property type="match status" value="1"/>
</dbReference>
<reference evidence="5" key="4">
    <citation type="submission" date="2023-01" db="EMBL/GenBank/DDBJ databases">
        <title>Draft genome sequence of Aliivibrio sifiae strain NBRC 105001.</title>
        <authorList>
            <person name="Sun Q."/>
            <person name="Mori K."/>
        </authorList>
    </citation>
    <scope>NUCLEOTIDE SEQUENCE</scope>
    <source>
        <strain evidence="5">NBRC 105001</strain>
    </source>
</reference>
<dbReference type="AlphaFoldDB" id="A0A2S7XIU2"/>
<dbReference type="InterPro" id="IPR046335">
    <property type="entry name" value="LacI/GalR-like_sensor"/>
</dbReference>
<evidence type="ECO:0000313" key="6">
    <source>
        <dbReference type="EMBL" id="PQJ93513.1"/>
    </source>
</evidence>
<dbReference type="PANTHER" id="PTHR30146:SF107">
    <property type="entry name" value="TRANSCRIPTIONAL REGULATOR"/>
    <property type="match status" value="1"/>
</dbReference>
<dbReference type="EMBL" id="BSOU01000003">
    <property type="protein sequence ID" value="GLR74398.1"/>
    <property type="molecule type" value="Genomic_DNA"/>
</dbReference>
<dbReference type="PRINTS" id="PR00036">
    <property type="entry name" value="HTHLACI"/>
</dbReference>
<feature type="domain" description="HTH lacI-type" evidence="4">
    <location>
        <begin position="2"/>
        <end position="56"/>
    </location>
</feature>
<gene>
    <name evidence="6" type="ORF">BTO23_05310</name>
    <name evidence="5" type="ORF">GCM10007855_12720</name>
</gene>
<evidence type="ECO:0000256" key="1">
    <source>
        <dbReference type="ARBA" id="ARBA00023015"/>
    </source>
</evidence>
<dbReference type="GO" id="GO:0000976">
    <property type="term" value="F:transcription cis-regulatory region binding"/>
    <property type="evidence" value="ECO:0007669"/>
    <property type="project" value="TreeGrafter"/>
</dbReference>
<protein>
    <submittedName>
        <fullName evidence="6">Transcriptional regulator</fullName>
    </submittedName>
</protein>
<organism evidence="6 7">
    <name type="scientific">Aliivibrio sifiae</name>
    <dbReference type="NCBI Taxonomy" id="566293"/>
    <lineage>
        <taxon>Bacteria</taxon>
        <taxon>Pseudomonadati</taxon>
        <taxon>Pseudomonadota</taxon>
        <taxon>Gammaproteobacteria</taxon>
        <taxon>Vibrionales</taxon>
        <taxon>Vibrionaceae</taxon>
        <taxon>Aliivibrio</taxon>
    </lineage>
</organism>
<dbReference type="Pfam" id="PF13377">
    <property type="entry name" value="Peripla_BP_3"/>
    <property type="match status" value="1"/>
</dbReference>
<evidence type="ECO:0000313" key="5">
    <source>
        <dbReference type="EMBL" id="GLR74398.1"/>
    </source>
</evidence>
<evidence type="ECO:0000313" key="8">
    <source>
        <dbReference type="Proteomes" id="UP001156660"/>
    </source>
</evidence>
<dbReference type="InterPro" id="IPR000843">
    <property type="entry name" value="HTH_LacI"/>
</dbReference>
<dbReference type="OrthoDB" id="9798934at2"/>
<dbReference type="Gene3D" id="1.10.260.40">
    <property type="entry name" value="lambda repressor-like DNA-binding domains"/>
    <property type="match status" value="1"/>
</dbReference>
<reference evidence="8" key="3">
    <citation type="journal article" date="2019" name="Int. J. Syst. Evol. Microbiol.">
        <title>The Global Catalogue of Microorganisms (GCM) 10K type strain sequencing project: providing services to taxonomists for standard genome sequencing and annotation.</title>
        <authorList>
            <consortium name="The Broad Institute Genomics Platform"/>
            <consortium name="The Broad Institute Genome Sequencing Center for Infectious Disease"/>
            <person name="Wu L."/>
            <person name="Ma J."/>
        </authorList>
    </citation>
    <scope>NUCLEOTIDE SEQUENCE [LARGE SCALE GENOMIC DNA]</scope>
    <source>
        <strain evidence="8">NBRC 105001</strain>
    </source>
</reference>
<dbReference type="SMART" id="SM00354">
    <property type="entry name" value="HTH_LACI"/>
    <property type="match status" value="1"/>
</dbReference>
<dbReference type="EMBL" id="MSCP01000001">
    <property type="protein sequence ID" value="PQJ93513.1"/>
    <property type="molecule type" value="Genomic_DNA"/>
</dbReference>
<dbReference type="CDD" id="cd06270">
    <property type="entry name" value="PBP1_GalS-like"/>
    <property type="match status" value="1"/>
</dbReference>
<reference evidence="6 7" key="2">
    <citation type="submission" date="2016-12" db="EMBL/GenBank/DDBJ databases">
        <title>Diversity of luminous bacteria.</title>
        <authorList>
            <person name="Yoshizawa S."/>
            <person name="Kogure K."/>
        </authorList>
    </citation>
    <scope>NUCLEOTIDE SEQUENCE [LARGE SCALE GENOMIC DNA]</scope>
    <source>
        <strain evidence="6 7">NBRC 105001</strain>
    </source>
</reference>
<dbReference type="Pfam" id="PF00356">
    <property type="entry name" value="LacI"/>
    <property type="match status" value="1"/>
</dbReference>
<dbReference type="RefSeq" id="WP_105063097.1">
    <property type="nucleotide sequence ID" value="NZ_BSOU01000003.1"/>
</dbReference>
<dbReference type="Proteomes" id="UP000239273">
    <property type="component" value="Unassembled WGS sequence"/>
</dbReference>
<evidence type="ECO:0000256" key="2">
    <source>
        <dbReference type="ARBA" id="ARBA00023125"/>
    </source>
</evidence>
<evidence type="ECO:0000313" key="7">
    <source>
        <dbReference type="Proteomes" id="UP000239273"/>
    </source>
</evidence>
<dbReference type="PANTHER" id="PTHR30146">
    <property type="entry name" value="LACI-RELATED TRANSCRIPTIONAL REPRESSOR"/>
    <property type="match status" value="1"/>
</dbReference>
<dbReference type="InterPro" id="IPR028082">
    <property type="entry name" value="Peripla_BP_I"/>
</dbReference>
<proteinExistence type="predicted"/>
<dbReference type="CDD" id="cd01392">
    <property type="entry name" value="HTH_LacI"/>
    <property type="match status" value="1"/>
</dbReference>
<accession>A0A2S7XIU2</accession>
<keyword evidence="2" id="KW-0238">DNA-binding</keyword>
<dbReference type="GO" id="GO:0003700">
    <property type="term" value="F:DNA-binding transcription factor activity"/>
    <property type="evidence" value="ECO:0007669"/>
    <property type="project" value="TreeGrafter"/>
</dbReference>
<dbReference type="PROSITE" id="PS00356">
    <property type="entry name" value="HTH_LACI_1"/>
    <property type="match status" value="1"/>
</dbReference>
<evidence type="ECO:0000259" key="4">
    <source>
        <dbReference type="PROSITE" id="PS50932"/>
    </source>
</evidence>
<evidence type="ECO:0000256" key="3">
    <source>
        <dbReference type="ARBA" id="ARBA00023163"/>
    </source>
</evidence>
<reference evidence="5" key="1">
    <citation type="journal article" date="2014" name="Int. J. Syst. Evol. Microbiol.">
        <title>Complete genome of a new Firmicutes species belonging to the dominant human colonic microbiota ('Ruminococcus bicirculans') reveals two chromosomes and a selective capacity to utilize plant glucans.</title>
        <authorList>
            <consortium name="NISC Comparative Sequencing Program"/>
            <person name="Wegmann U."/>
            <person name="Louis P."/>
            <person name="Goesmann A."/>
            <person name="Henrissat B."/>
            <person name="Duncan S.H."/>
            <person name="Flint H.J."/>
        </authorList>
    </citation>
    <scope>NUCLEOTIDE SEQUENCE</scope>
    <source>
        <strain evidence="5">NBRC 105001</strain>
    </source>
</reference>
<dbReference type="Proteomes" id="UP001156660">
    <property type="component" value="Unassembled WGS sequence"/>
</dbReference>
<keyword evidence="3" id="KW-0804">Transcription</keyword>
<comment type="caution">
    <text evidence="6">The sequence shown here is derived from an EMBL/GenBank/DDBJ whole genome shotgun (WGS) entry which is preliminary data.</text>
</comment>
<dbReference type="SUPFAM" id="SSF53822">
    <property type="entry name" value="Periplasmic binding protein-like I"/>
    <property type="match status" value="1"/>
</dbReference>
<dbReference type="InterPro" id="IPR010982">
    <property type="entry name" value="Lambda_DNA-bd_dom_sf"/>
</dbReference>
<dbReference type="Gene3D" id="3.40.50.2300">
    <property type="match status" value="2"/>
</dbReference>
<sequence length="340" mass="37555">MATISDVAKLAGVSTATVSRVINNSAYVEPVTLERVQNAIRELNYQRDARASALAKKTNNTLGLLTGNLADPFFALIAKHVEEVARKNKCQLVVVSGGHDAQREKEGLDFLISQGCEAMVVHAKMLDDTTLLRYSAQLPSMVLLNRTIPQISNRSVYIDNRAGAKESVVHLIEQGHRKIACVTSDLPIEDRTERLNGYRDAMKEANITIEPNWIINQNFSEQGGELAGEQLLAQCPEVTAVVTFNDVMAAGLMANLHENNIRVPDDISIIGFDDVLLARYLYPRLTTMHNPIDEMSTYAADLALKIKNSGYVPPSNHRFNASLVKRQTVIPYSDIQALKV</sequence>
<dbReference type="SUPFAM" id="SSF47413">
    <property type="entry name" value="lambda repressor-like DNA-binding domains"/>
    <property type="match status" value="1"/>
</dbReference>
<name>A0A2S7XIU2_9GAMM</name>